<sequence length="338" mass="37643">METQTSRRIAPVRVCSRCLEFVNNGNYSAVELRSLGRIEVKRDPADQPLASKTLARLLQKELRASSGARKDSVRSVIQYLVNQEEEVRKAKIDAQARIEDQARIGAESRSIRLTSKSSEQDYLNVLDKGLPVPQVPLYQCVLANASKRSYPITMPTTAEDGCVPDAPIPNNEKERLAAISRSRIMEFEDASELDMLCSLAASQLDCKFSIVTVVTGEHMTVLASNQANLRRVELPREHSFCQHTIMTPKPLMVPHPEADVRFQNITGRVAFDVRFYCGFPIVAEDKRTVIGSFCCMDQKTHDLTQTQYSAMKKLAAAASQVVRSKAQELEGRLPSGSL</sequence>
<protein>
    <recommendedName>
        <fullName evidence="1">GAF domain-containing protein</fullName>
    </recommendedName>
</protein>
<gene>
    <name evidence="2" type="ORF">PHYBOEH_010793</name>
</gene>
<dbReference type="PANTHER" id="PTHR43102:SF2">
    <property type="entry name" value="GAF DOMAIN-CONTAINING PROTEIN"/>
    <property type="match status" value="1"/>
</dbReference>
<dbReference type="EMBL" id="JAGDFL010000076">
    <property type="protein sequence ID" value="KAG7398638.1"/>
    <property type="molecule type" value="Genomic_DNA"/>
</dbReference>
<evidence type="ECO:0000313" key="2">
    <source>
        <dbReference type="EMBL" id="KAG7398638.1"/>
    </source>
</evidence>
<comment type="caution">
    <text evidence="2">The sequence shown here is derived from an EMBL/GenBank/DDBJ whole genome shotgun (WGS) entry which is preliminary data.</text>
</comment>
<dbReference type="Proteomes" id="UP000693981">
    <property type="component" value="Unassembled WGS sequence"/>
</dbReference>
<proteinExistence type="predicted"/>
<dbReference type="PANTHER" id="PTHR43102">
    <property type="entry name" value="SLR1143 PROTEIN"/>
    <property type="match status" value="1"/>
</dbReference>
<evidence type="ECO:0000313" key="3">
    <source>
        <dbReference type="Proteomes" id="UP000693981"/>
    </source>
</evidence>
<dbReference type="Pfam" id="PF01590">
    <property type="entry name" value="GAF"/>
    <property type="match status" value="1"/>
</dbReference>
<name>A0A8T1X2F8_9STRA</name>
<evidence type="ECO:0000259" key="1">
    <source>
        <dbReference type="Pfam" id="PF01590"/>
    </source>
</evidence>
<reference evidence="2" key="1">
    <citation type="submission" date="2021-02" db="EMBL/GenBank/DDBJ databases">
        <authorList>
            <person name="Palmer J.M."/>
        </authorList>
    </citation>
    <scope>NUCLEOTIDE SEQUENCE</scope>
    <source>
        <strain evidence="2">SCRP23</strain>
    </source>
</reference>
<accession>A0A8T1X2F8</accession>
<dbReference type="AlphaFoldDB" id="A0A8T1X2F8"/>
<keyword evidence="3" id="KW-1185">Reference proteome</keyword>
<feature type="domain" description="GAF" evidence="1">
    <location>
        <begin position="193"/>
        <end position="320"/>
    </location>
</feature>
<dbReference type="InterPro" id="IPR003018">
    <property type="entry name" value="GAF"/>
</dbReference>
<organism evidence="2 3">
    <name type="scientific">Phytophthora boehmeriae</name>
    <dbReference type="NCBI Taxonomy" id="109152"/>
    <lineage>
        <taxon>Eukaryota</taxon>
        <taxon>Sar</taxon>
        <taxon>Stramenopiles</taxon>
        <taxon>Oomycota</taxon>
        <taxon>Peronosporomycetes</taxon>
        <taxon>Peronosporales</taxon>
        <taxon>Peronosporaceae</taxon>
        <taxon>Phytophthora</taxon>
    </lineage>
</organism>
<dbReference type="OrthoDB" id="120812at2759"/>